<dbReference type="RefSeq" id="WP_076112432.1">
    <property type="nucleotide sequence ID" value="NZ_MPTB01000026.1"/>
</dbReference>
<keyword evidence="4 6" id="KW-1133">Transmembrane helix</keyword>
<dbReference type="Proteomes" id="UP000187412">
    <property type="component" value="Unassembled WGS sequence"/>
</dbReference>
<dbReference type="EMBL" id="MPTB01000026">
    <property type="protein sequence ID" value="OMD45367.1"/>
    <property type="molecule type" value="Genomic_DNA"/>
</dbReference>
<keyword evidence="8" id="KW-1185">Reference proteome</keyword>
<evidence type="ECO:0000256" key="1">
    <source>
        <dbReference type="ARBA" id="ARBA00004651"/>
    </source>
</evidence>
<evidence type="ECO:0000256" key="3">
    <source>
        <dbReference type="ARBA" id="ARBA00022692"/>
    </source>
</evidence>
<keyword evidence="3 6" id="KW-0812">Transmembrane</keyword>
<gene>
    <name evidence="7" type="ORF">BSK56_19800</name>
</gene>
<keyword evidence="2" id="KW-1003">Cell membrane</keyword>
<evidence type="ECO:0000256" key="5">
    <source>
        <dbReference type="ARBA" id="ARBA00023136"/>
    </source>
</evidence>
<accession>A0ABX3H4M3</accession>
<feature type="transmembrane region" description="Helical" evidence="6">
    <location>
        <begin position="6"/>
        <end position="27"/>
    </location>
</feature>
<organism evidence="7 8">
    <name type="scientific">Paenibacillus borealis</name>
    <dbReference type="NCBI Taxonomy" id="160799"/>
    <lineage>
        <taxon>Bacteria</taxon>
        <taxon>Bacillati</taxon>
        <taxon>Bacillota</taxon>
        <taxon>Bacilli</taxon>
        <taxon>Bacillales</taxon>
        <taxon>Paenibacillaceae</taxon>
        <taxon>Paenibacillus</taxon>
    </lineage>
</organism>
<protein>
    <submittedName>
        <fullName evidence="7">Lysine transporter LysE</fullName>
    </submittedName>
</protein>
<dbReference type="Pfam" id="PF01810">
    <property type="entry name" value="LysE"/>
    <property type="match status" value="1"/>
</dbReference>
<evidence type="ECO:0000313" key="8">
    <source>
        <dbReference type="Proteomes" id="UP000187412"/>
    </source>
</evidence>
<name>A0ABX3H4M3_PAEBO</name>
<sequence>MNITAFIIYCVVITITPGPTNIVILSSVQHFGARKTMKYVYGATIAFGLLLAASAVLNHVLAGVIPNIVGIMQIIGSVYMLYLAYQIYKMNSGEAAPSHNTNFFSGLVMQFVNPKVIVFSLTVIPSYVMPYYSSSLASFQFVAIITVIGFLAFMTWVICGTVFKKFLQQHQKIVNILMALFLVYSAIMASGIV</sequence>
<comment type="subcellular location">
    <subcellularLocation>
        <location evidence="1">Cell membrane</location>
        <topology evidence="1">Multi-pass membrane protein</topology>
    </subcellularLocation>
</comment>
<comment type="caution">
    <text evidence="7">The sequence shown here is derived from an EMBL/GenBank/DDBJ whole genome shotgun (WGS) entry which is preliminary data.</text>
</comment>
<dbReference type="PANTHER" id="PTHR30086:SF20">
    <property type="entry name" value="ARGININE EXPORTER PROTEIN ARGO-RELATED"/>
    <property type="match status" value="1"/>
</dbReference>
<evidence type="ECO:0000256" key="6">
    <source>
        <dbReference type="SAM" id="Phobius"/>
    </source>
</evidence>
<keyword evidence="5 6" id="KW-0472">Membrane</keyword>
<evidence type="ECO:0000313" key="7">
    <source>
        <dbReference type="EMBL" id="OMD45367.1"/>
    </source>
</evidence>
<evidence type="ECO:0000256" key="4">
    <source>
        <dbReference type="ARBA" id="ARBA00022989"/>
    </source>
</evidence>
<feature type="transmembrane region" description="Helical" evidence="6">
    <location>
        <begin position="139"/>
        <end position="161"/>
    </location>
</feature>
<proteinExistence type="predicted"/>
<feature type="transmembrane region" description="Helical" evidence="6">
    <location>
        <begin position="106"/>
        <end position="127"/>
    </location>
</feature>
<evidence type="ECO:0000256" key="2">
    <source>
        <dbReference type="ARBA" id="ARBA00022475"/>
    </source>
</evidence>
<feature type="transmembrane region" description="Helical" evidence="6">
    <location>
        <begin position="173"/>
        <end position="192"/>
    </location>
</feature>
<reference evidence="7 8" key="1">
    <citation type="submission" date="2016-10" db="EMBL/GenBank/DDBJ databases">
        <title>Paenibacillus species isolates.</title>
        <authorList>
            <person name="Beno S.M."/>
        </authorList>
    </citation>
    <scope>NUCLEOTIDE SEQUENCE [LARGE SCALE GENOMIC DNA]</scope>
    <source>
        <strain evidence="7 8">FSL H7-0744</strain>
    </source>
</reference>
<dbReference type="PANTHER" id="PTHR30086">
    <property type="entry name" value="ARGININE EXPORTER PROTEIN ARGO"/>
    <property type="match status" value="1"/>
</dbReference>
<dbReference type="InterPro" id="IPR001123">
    <property type="entry name" value="LeuE-type"/>
</dbReference>
<feature type="transmembrane region" description="Helical" evidence="6">
    <location>
        <begin position="39"/>
        <end position="58"/>
    </location>
</feature>
<feature type="transmembrane region" description="Helical" evidence="6">
    <location>
        <begin position="64"/>
        <end position="85"/>
    </location>
</feature>